<dbReference type="Proteomes" id="UP001153636">
    <property type="component" value="Chromosome 3"/>
</dbReference>
<keyword evidence="2" id="KW-1185">Reference proteome</keyword>
<dbReference type="EMBL" id="OV651815">
    <property type="protein sequence ID" value="CAH1108623.1"/>
    <property type="molecule type" value="Genomic_DNA"/>
</dbReference>
<reference evidence="1" key="1">
    <citation type="submission" date="2022-01" db="EMBL/GenBank/DDBJ databases">
        <authorList>
            <person name="King R."/>
        </authorList>
    </citation>
    <scope>NUCLEOTIDE SEQUENCE</scope>
</reference>
<dbReference type="AlphaFoldDB" id="A0A9P0CY58"/>
<gene>
    <name evidence="1" type="ORF">PSYICH_LOCUS8556</name>
</gene>
<organism evidence="1 2">
    <name type="scientific">Psylliodes chrysocephalus</name>
    <dbReference type="NCBI Taxonomy" id="3402493"/>
    <lineage>
        <taxon>Eukaryota</taxon>
        <taxon>Metazoa</taxon>
        <taxon>Ecdysozoa</taxon>
        <taxon>Arthropoda</taxon>
        <taxon>Hexapoda</taxon>
        <taxon>Insecta</taxon>
        <taxon>Pterygota</taxon>
        <taxon>Neoptera</taxon>
        <taxon>Endopterygota</taxon>
        <taxon>Coleoptera</taxon>
        <taxon>Polyphaga</taxon>
        <taxon>Cucujiformia</taxon>
        <taxon>Chrysomeloidea</taxon>
        <taxon>Chrysomelidae</taxon>
        <taxon>Galerucinae</taxon>
        <taxon>Alticini</taxon>
        <taxon>Psylliodes</taxon>
    </lineage>
</organism>
<name>A0A9P0CY58_9CUCU</name>
<proteinExistence type="predicted"/>
<evidence type="ECO:0000313" key="1">
    <source>
        <dbReference type="EMBL" id="CAH1108623.1"/>
    </source>
</evidence>
<evidence type="ECO:0000313" key="2">
    <source>
        <dbReference type="Proteomes" id="UP001153636"/>
    </source>
</evidence>
<sequence length="136" mass="16018">MLGKHANRANKVDGAIVVKIDDHIKSFPKKESHYSSKFITYLDASLNFTKIYELFITENPDLNFTKNFKKMKGTCRERNDVAAVVSDYMQNLFLPLIPVQEMFYLRQFFLMSIPLAIKYWYSTRTQKEMLSEVLMK</sequence>
<accession>A0A9P0CY58</accession>
<protein>
    <submittedName>
        <fullName evidence="1">Uncharacterized protein</fullName>
    </submittedName>
</protein>